<gene>
    <name evidence="1" type="ORF">EJ104_08740</name>
</gene>
<dbReference type="InterPro" id="IPR011991">
    <property type="entry name" value="ArsR-like_HTH"/>
</dbReference>
<reference evidence="1 2" key="1">
    <citation type="submission" date="2018-12" db="EMBL/GenBank/DDBJ databases">
        <title>Deinococcus radiophilus ATCC 27603 genome sequencing and assembly.</title>
        <authorList>
            <person name="Maclea K.S."/>
            <person name="Maynard C.R."/>
        </authorList>
    </citation>
    <scope>NUCLEOTIDE SEQUENCE [LARGE SCALE GENOMIC DNA]</scope>
    <source>
        <strain evidence="1 2">ATCC 27603</strain>
    </source>
</reference>
<sequence>MSVSQAALSPAANGSASRTSDRILILLKRQGNLCTAALSRELDLTEQGIRRHLLRLTEQGLIASRTEKPLGRGRPQQVYFLTERGEGQFPKRYPNLCLDILHHVQAEFGDGAVERVMMARAQADQQELAGSLEGDTLTERLEHLQERFAAAGYDSVIEEQGGQLYLIHRNCPHLAVAAQFGELCTAELRLIEGVLQTSVQCEARAAAGHSHCRYKIGRGQPTTDPKLER</sequence>
<dbReference type="Proteomes" id="UP000277766">
    <property type="component" value="Unassembled WGS sequence"/>
</dbReference>
<dbReference type="OrthoDB" id="155998at2"/>
<dbReference type="Gene3D" id="1.10.10.10">
    <property type="entry name" value="Winged helix-like DNA-binding domain superfamily/Winged helix DNA-binding domain"/>
    <property type="match status" value="1"/>
</dbReference>
<dbReference type="InterPro" id="IPR036388">
    <property type="entry name" value="WH-like_DNA-bd_sf"/>
</dbReference>
<accession>A0A3S0I6D9</accession>
<name>A0A3S0I6D9_9DEIO</name>
<dbReference type="InterPro" id="IPR036390">
    <property type="entry name" value="WH_DNA-bd_sf"/>
</dbReference>
<dbReference type="SUPFAM" id="SSF46785">
    <property type="entry name" value="Winged helix' DNA-binding domain"/>
    <property type="match status" value="1"/>
</dbReference>
<dbReference type="Pfam" id="PF13412">
    <property type="entry name" value="HTH_24"/>
    <property type="match status" value="1"/>
</dbReference>
<dbReference type="AlphaFoldDB" id="A0A3S0I6D9"/>
<keyword evidence="2" id="KW-1185">Reference proteome</keyword>
<dbReference type="EMBL" id="RXPE01000017">
    <property type="protein sequence ID" value="RTR26248.1"/>
    <property type="molecule type" value="Genomic_DNA"/>
</dbReference>
<organism evidence="1 2">
    <name type="scientific">Deinococcus radiophilus</name>
    <dbReference type="NCBI Taxonomy" id="32062"/>
    <lineage>
        <taxon>Bacteria</taxon>
        <taxon>Thermotogati</taxon>
        <taxon>Deinococcota</taxon>
        <taxon>Deinococci</taxon>
        <taxon>Deinococcales</taxon>
        <taxon>Deinococcaceae</taxon>
        <taxon>Deinococcus</taxon>
    </lineage>
</organism>
<proteinExistence type="predicted"/>
<evidence type="ECO:0000313" key="2">
    <source>
        <dbReference type="Proteomes" id="UP000277766"/>
    </source>
</evidence>
<protein>
    <submittedName>
        <fullName evidence="1">Winged helix-turn-helix transcriptional regulator</fullName>
    </submittedName>
</protein>
<evidence type="ECO:0000313" key="1">
    <source>
        <dbReference type="EMBL" id="RTR26248.1"/>
    </source>
</evidence>
<dbReference type="CDD" id="cd00090">
    <property type="entry name" value="HTH_ARSR"/>
    <property type="match status" value="1"/>
</dbReference>
<comment type="caution">
    <text evidence="1">The sequence shown here is derived from an EMBL/GenBank/DDBJ whole genome shotgun (WGS) entry which is preliminary data.</text>
</comment>